<comment type="caution">
    <text evidence="12">The sequence shown here is derived from an EMBL/GenBank/DDBJ whole genome shotgun (WGS) entry which is preliminary data.</text>
</comment>
<evidence type="ECO:0000256" key="6">
    <source>
        <dbReference type="ARBA" id="ARBA00023012"/>
    </source>
</evidence>
<dbReference type="PRINTS" id="PR00344">
    <property type="entry name" value="BCTRLSENSOR"/>
</dbReference>
<dbReference type="CDD" id="cd17546">
    <property type="entry name" value="REC_hyHK_CKI1_RcsC-like"/>
    <property type="match status" value="1"/>
</dbReference>
<dbReference type="Gene3D" id="3.30.450.40">
    <property type="match status" value="1"/>
</dbReference>
<feature type="region of interest" description="Disordered" evidence="8">
    <location>
        <begin position="302"/>
        <end position="322"/>
    </location>
</feature>
<keyword evidence="5 12" id="KW-0418">Kinase</keyword>
<feature type="domain" description="Response regulatory" evidence="11">
    <location>
        <begin position="927"/>
        <end position="1050"/>
    </location>
</feature>
<dbReference type="GO" id="GO:0000155">
    <property type="term" value="F:phosphorelay sensor kinase activity"/>
    <property type="evidence" value="ECO:0007669"/>
    <property type="project" value="InterPro"/>
</dbReference>
<dbReference type="SMART" id="SM00448">
    <property type="entry name" value="REC"/>
    <property type="match status" value="3"/>
</dbReference>
<accession>A0A1Q9AG77</accession>
<dbReference type="InterPro" id="IPR029016">
    <property type="entry name" value="GAF-like_dom_sf"/>
</dbReference>
<comment type="catalytic activity">
    <reaction evidence="1">
        <text>ATP + protein L-histidine = ADP + protein N-phospho-L-histidine.</text>
        <dbReference type="EC" id="2.7.13.3"/>
    </reaction>
</comment>
<feature type="modified residue" description="4-aspartylphosphate" evidence="7">
    <location>
        <position position="708"/>
    </location>
</feature>
<evidence type="ECO:0000259" key="11">
    <source>
        <dbReference type="PROSITE" id="PS50110"/>
    </source>
</evidence>
<dbReference type="InterPro" id="IPR001789">
    <property type="entry name" value="Sig_transdc_resp-reg_receiver"/>
</dbReference>
<feature type="region of interest" description="Disordered" evidence="8">
    <location>
        <begin position="617"/>
        <end position="645"/>
    </location>
</feature>
<dbReference type="PROSITE" id="PS50109">
    <property type="entry name" value="HIS_KIN"/>
    <property type="match status" value="1"/>
</dbReference>
<dbReference type="Gene3D" id="3.40.50.2300">
    <property type="match status" value="3"/>
</dbReference>
<dbReference type="SUPFAM" id="SSF52172">
    <property type="entry name" value="CheY-like"/>
    <property type="match status" value="3"/>
</dbReference>
<dbReference type="InterPro" id="IPR005467">
    <property type="entry name" value="His_kinase_dom"/>
</dbReference>
<evidence type="ECO:0000256" key="5">
    <source>
        <dbReference type="ARBA" id="ARBA00022777"/>
    </source>
</evidence>
<organism evidence="12 13">
    <name type="scientific">Xaviernesmea rhizosphaerae</name>
    <dbReference type="NCBI Taxonomy" id="1672749"/>
    <lineage>
        <taxon>Bacteria</taxon>
        <taxon>Pseudomonadati</taxon>
        <taxon>Pseudomonadota</taxon>
        <taxon>Alphaproteobacteria</taxon>
        <taxon>Hyphomicrobiales</taxon>
        <taxon>Rhizobiaceae</taxon>
        <taxon>Rhizobium/Agrobacterium group</taxon>
        <taxon>Xaviernesmea</taxon>
    </lineage>
</organism>
<dbReference type="EC" id="2.7.13.3" evidence="2"/>
<dbReference type="InterPro" id="IPR003594">
    <property type="entry name" value="HATPase_dom"/>
</dbReference>
<dbReference type="EMBL" id="MKIO01000037">
    <property type="protein sequence ID" value="OLP53972.1"/>
    <property type="molecule type" value="Genomic_DNA"/>
</dbReference>
<feature type="modified residue" description="4-aspartylphosphate" evidence="7">
    <location>
        <position position="830"/>
    </location>
</feature>
<dbReference type="CDD" id="cd16922">
    <property type="entry name" value="HATPase_EvgS-ArcB-TorS-like"/>
    <property type="match status" value="1"/>
</dbReference>
<dbReference type="FunFam" id="3.30.565.10:FF:000010">
    <property type="entry name" value="Sensor histidine kinase RcsC"/>
    <property type="match status" value="1"/>
</dbReference>
<dbReference type="OrthoDB" id="9810730at2"/>
<gene>
    <name evidence="12" type="ORF">BJF92_09485</name>
</gene>
<name>A0A1Q9AG77_9HYPH</name>
<dbReference type="Gene3D" id="3.30.565.10">
    <property type="entry name" value="Histidine kinase-like ATPase, C-terminal domain"/>
    <property type="match status" value="1"/>
</dbReference>
<feature type="domain" description="Response regulatory" evidence="11">
    <location>
        <begin position="659"/>
        <end position="772"/>
    </location>
</feature>
<dbReference type="CDD" id="cd00156">
    <property type="entry name" value="REC"/>
    <property type="match status" value="1"/>
</dbReference>
<dbReference type="InterPro" id="IPR003018">
    <property type="entry name" value="GAF"/>
</dbReference>
<evidence type="ECO:0000256" key="8">
    <source>
        <dbReference type="SAM" id="MobiDB-lite"/>
    </source>
</evidence>
<dbReference type="PROSITE" id="PS50110">
    <property type="entry name" value="RESPONSE_REGULATORY"/>
    <property type="match status" value="3"/>
</dbReference>
<evidence type="ECO:0000313" key="13">
    <source>
        <dbReference type="Proteomes" id="UP000186143"/>
    </source>
</evidence>
<feature type="domain" description="Response regulatory" evidence="11">
    <location>
        <begin position="781"/>
        <end position="897"/>
    </location>
</feature>
<proteinExistence type="predicted"/>
<keyword evidence="3 7" id="KW-0597">Phosphoprotein</keyword>
<keyword evidence="9" id="KW-1133">Transmembrane helix</keyword>
<evidence type="ECO:0000256" key="2">
    <source>
        <dbReference type="ARBA" id="ARBA00012438"/>
    </source>
</evidence>
<dbReference type="Pfam" id="PF02518">
    <property type="entry name" value="HATPase_c"/>
    <property type="match status" value="1"/>
</dbReference>
<feature type="domain" description="Histidine kinase" evidence="10">
    <location>
        <begin position="372"/>
        <end position="591"/>
    </location>
</feature>
<dbReference type="Pfam" id="PF00072">
    <property type="entry name" value="Response_reg"/>
    <property type="match status" value="3"/>
</dbReference>
<evidence type="ECO:0000256" key="7">
    <source>
        <dbReference type="PROSITE-ProRule" id="PRU00169"/>
    </source>
</evidence>
<dbReference type="PANTHER" id="PTHR45339">
    <property type="entry name" value="HYBRID SIGNAL TRANSDUCTION HISTIDINE KINASE J"/>
    <property type="match status" value="1"/>
</dbReference>
<dbReference type="SMART" id="SM00065">
    <property type="entry name" value="GAF"/>
    <property type="match status" value="1"/>
</dbReference>
<evidence type="ECO:0000256" key="3">
    <source>
        <dbReference type="ARBA" id="ARBA00022553"/>
    </source>
</evidence>
<protein>
    <recommendedName>
        <fullName evidence="2">histidine kinase</fullName>
        <ecNumber evidence="2">2.7.13.3</ecNumber>
    </recommendedName>
</protein>
<dbReference type="InterPro" id="IPR036097">
    <property type="entry name" value="HisK_dim/P_sf"/>
</dbReference>
<evidence type="ECO:0000256" key="9">
    <source>
        <dbReference type="SAM" id="Phobius"/>
    </source>
</evidence>
<dbReference type="SUPFAM" id="SSF55781">
    <property type="entry name" value="GAF domain-like"/>
    <property type="match status" value="1"/>
</dbReference>
<keyword evidence="4" id="KW-0808">Transferase</keyword>
<feature type="transmembrane region" description="Helical" evidence="9">
    <location>
        <begin position="54"/>
        <end position="74"/>
    </location>
</feature>
<feature type="modified residue" description="4-aspartylphosphate" evidence="7">
    <location>
        <position position="983"/>
    </location>
</feature>
<dbReference type="Proteomes" id="UP000186143">
    <property type="component" value="Unassembled WGS sequence"/>
</dbReference>
<evidence type="ECO:0000313" key="12">
    <source>
        <dbReference type="EMBL" id="OLP53972.1"/>
    </source>
</evidence>
<dbReference type="InterPro" id="IPR004358">
    <property type="entry name" value="Sig_transdc_His_kin-like_C"/>
</dbReference>
<dbReference type="SMART" id="SM00387">
    <property type="entry name" value="HATPase_c"/>
    <property type="match status" value="1"/>
</dbReference>
<dbReference type="Gene3D" id="1.10.287.130">
    <property type="match status" value="1"/>
</dbReference>
<dbReference type="RefSeq" id="WP_075635912.1">
    <property type="nucleotide sequence ID" value="NZ_MKIO01000037.1"/>
</dbReference>
<feature type="transmembrane region" description="Helical" evidence="9">
    <location>
        <begin position="12"/>
        <end position="34"/>
    </location>
</feature>
<evidence type="ECO:0000259" key="10">
    <source>
        <dbReference type="PROSITE" id="PS50109"/>
    </source>
</evidence>
<feature type="transmembrane region" description="Helical" evidence="9">
    <location>
        <begin position="86"/>
        <end position="106"/>
    </location>
</feature>
<dbReference type="InterPro" id="IPR003661">
    <property type="entry name" value="HisK_dim/P_dom"/>
</dbReference>
<dbReference type="Pfam" id="PF00512">
    <property type="entry name" value="HisKA"/>
    <property type="match status" value="1"/>
</dbReference>
<dbReference type="InterPro" id="IPR011006">
    <property type="entry name" value="CheY-like_superfamily"/>
</dbReference>
<dbReference type="PANTHER" id="PTHR45339:SF1">
    <property type="entry name" value="HYBRID SIGNAL TRANSDUCTION HISTIDINE KINASE J"/>
    <property type="match status" value="1"/>
</dbReference>
<dbReference type="SUPFAM" id="SSF47384">
    <property type="entry name" value="Homodimeric domain of signal transducing histidine kinase"/>
    <property type="match status" value="1"/>
</dbReference>
<keyword evidence="9" id="KW-0472">Membrane</keyword>
<evidence type="ECO:0000256" key="4">
    <source>
        <dbReference type="ARBA" id="ARBA00022679"/>
    </source>
</evidence>
<dbReference type="SUPFAM" id="SSF55874">
    <property type="entry name" value="ATPase domain of HSP90 chaperone/DNA topoisomerase II/histidine kinase"/>
    <property type="match status" value="1"/>
</dbReference>
<dbReference type="AlphaFoldDB" id="A0A1Q9AG77"/>
<dbReference type="InterPro" id="IPR036890">
    <property type="entry name" value="HATPase_C_sf"/>
</dbReference>
<dbReference type="CDD" id="cd00082">
    <property type="entry name" value="HisKA"/>
    <property type="match status" value="1"/>
</dbReference>
<dbReference type="SMART" id="SM00388">
    <property type="entry name" value="HisKA"/>
    <property type="match status" value="1"/>
</dbReference>
<evidence type="ECO:0000256" key="1">
    <source>
        <dbReference type="ARBA" id="ARBA00000085"/>
    </source>
</evidence>
<keyword evidence="6" id="KW-0902">Two-component regulatory system</keyword>
<reference evidence="12 13" key="1">
    <citation type="submission" date="2016-09" db="EMBL/GenBank/DDBJ databases">
        <title>Rhizobium sp. nov., a novel species isolated from the rice rhizosphere.</title>
        <authorList>
            <person name="Zhao J."/>
            <person name="Zhang X."/>
        </authorList>
    </citation>
    <scope>NUCLEOTIDE SEQUENCE [LARGE SCALE GENOMIC DNA]</scope>
    <source>
        <strain evidence="12 13">MH17</strain>
    </source>
</reference>
<keyword evidence="9" id="KW-0812">Transmembrane</keyword>
<dbReference type="Pfam" id="PF13185">
    <property type="entry name" value="GAF_2"/>
    <property type="match status" value="1"/>
</dbReference>
<dbReference type="STRING" id="1672749.BJF92_09485"/>
<sequence>MKAISEGRFDPWLHAVLVVMVAFAFLADILLPLGTANWLVYVLAIALSSLTSRASTPLILAAVSTVLIVIGLFLAPDGVSVQLAQLNRSLCIIICWIIAASGYSFIRNKVEVRQQEWVRQGQVAMAARVSGEQSVEQLSDNMLTFLVDYLGAQGAAIFVNREGRFARLGAFGLPSDAPVPAEILPGDGLIGQVARDGRLIDLSDVPENYLYIGSALGRSLPRRLMIAPVAADGTVHAVIELGFLKPIDRPVEELLGRLSDKMAVAIRSAEYRGMLRRLLEETRQQADELRAQSDELRAANDELEAQSRSLQESQQRLEHQQAELEQNNAELEAQTHELMTQRDELTRARSELERQARDLEQGSRYKSEFLSNMSHELRTPLNSLLILAQLLAENKSGNLTEEQVKFARTIGAAGNDLLVLINDILDISKIEAGQVELQMQPVAISTLLDKLRRTFEPSAVQKGLDLQLLANSTVPPTIVTDPQRLEQVLKNFLSNALKFTHKGEVSLTVARENDALSFSVRDSGIGISADNLKAIFEPFRQADGTISRKYGGTGLGLSISRELGTLLGGRIAVSSAEGQGSTFTLTLPIDADLGLSEPVQGASVSRGEIAPVLAVGPHSSERTPPIQPLAQPPLLQTPPAHRPVPIRDDRAMLRAGERVLLAVEDDPAFAEILYDLAHDLGFQCIVAGTADDGVIMARQYLPHAIVLDIGLPDHTGLFVLDRLKHDLRTRHIPVHVVSGADYTLKARALGAAGYTLKPVKRDELALTLEGIENNLQEPVRRVLVVEDDATQLESVQLLLGSRSVTTVGVKTAAECIDMLTRESFDCMVLDLTLPDASGLDVLDHLKENGTLSFPPVIVYTGRDLSADDELRLRRYAKSIIIKGAKSPERLLDEVTLFLHQVVSALPDRQQEMLAKSLNRDETVEGRNILVVEDDVRNVYALTSIFETHGASVTIARNGLEALKAIETGLEQKGAVPFDLVLMDVMMPEMDGLTATREIRSRFRLNHLPIIMLTAKAMPQDQAQCLAAGANDYVTKPLDVDKLLSLVRVWMAR</sequence>